<evidence type="ECO:0000256" key="1">
    <source>
        <dbReference type="ARBA" id="ARBA00022723"/>
    </source>
</evidence>
<dbReference type="PANTHER" id="PTHR34524">
    <property type="entry name" value="CALCYPHOSIN"/>
    <property type="match status" value="1"/>
</dbReference>
<dbReference type="InterPro" id="IPR011992">
    <property type="entry name" value="EF-hand-dom_pair"/>
</dbReference>
<dbReference type="EMBL" id="PZQS01000001">
    <property type="protein sequence ID" value="PVD39232.1"/>
    <property type="molecule type" value="Genomic_DNA"/>
</dbReference>
<dbReference type="AlphaFoldDB" id="A0A2T7Q0N3"/>
<organism evidence="5 6">
    <name type="scientific">Pomacea canaliculata</name>
    <name type="common">Golden apple snail</name>
    <dbReference type="NCBI Taxonomy" id="400727"/>
    <lineage>
        <taxon>Eukaryota</taxon>
        <taxon>Metazoa</taxon>
        <taxon>Spiralia</taxon>
        <taxon>Lophotrochozoa</taxon>
        <taxon>Mollusca</taxon>
        <taxon>Gastropoda</taxon>
        <taxon>Caenogastropoda</taxon>
        <taxon>Architaenioglossa</taxon>
        <taxon>Ampullarioidea</taxon>
        <taxon>Ampullariidae</taxon>
        <taxon>Pomacea</taxon>
    </lineage>
</organism>
<dbReference type="InterPro" id="IPR051581">
    <property type="entry name" value="Ca-bind"/>
</dbReference>
<keyword evidence="2" id="KW-0677">Repeat</keyword>
<dbReference type="OrthoDB" id="444540at2759"/>
<accession>A0A2T7Q0N3</accession>
<keyword evidence="6" id="KW-1185">Reference proteome</keyword>
<dbReference type="CDD" id="cd00051">
    <property type="entry name" value="EFh"/>
    <property type="match status" value="1"/>
</dbReference>
<dbReference type="InterPro" id="IPR018247">
    <property type="entry name" value="EF_Hand_1_Ca_BS"/>
</dbReference>
<evidence type="ECO:0000256" key="2">
    <source>
        <dbReference type="ARBA" id="ARBA00022737"/>
    </source>
</evidence>
<dbReference type="Pfam" id="PF13499">
    <property type="entry name" value="EF-hand_7"/>
    <property type="match status" value="1"/>
</dbReference>
<dbReference type="PROSITE" id="PS00018">
    <property type="entry name" value="EF_HAND_1"/>
    <property type="match status" value="1"/>
</dbReference>
<dbReference type="InterPro" id="IPR002048">
    <property type="entry name" value="EF_hand_dom"/>
</dbReference>
<evidence type="ECO:0000259" key="4">
    <source>
        <dbReference type="PROSITE" id="PS50222"/>
    </source>
</evidence>
<evidence type="ECO:0000313" key="6">
    <source>
        <dbReference type="Proteomes" id="UP000245119"/>
    </source>
</evidence>
<keyword evidence="1" id="KW-0479">Metal-binding</keyword>
<sequence length="199" mass="22910">MAPGPRLVGLSKMYRIRQQELLDKLRKKCLKKSCGSIKQLGCAFRRMDVDFSKKICFEELREGVRMYGIDMSEEELHVLFNTFDKDRDKLIDFHEFLMPCDPPMCNAGSGSSMKPSTSWTRTAMGKNAQKHPKYLSGQWTEEQVMNFFLESLDTPGTPDGVITREEFQNYYAGVSSTIDDDCYFDLLMRACYDLKTRGS</sequence>
<comment type="caution">
    <text evidence="5">The sequence shown here is derived from an EMBL/GenBank/DDBJ whole genome shotgun (WGS) entry which is preliminary data.</text>
</comment>
<evidence type="ECO:0000256" key="3">
    <source>
        <dbReference type="ARBA" id="ARBA00022837"/>
    </source>
</evidence>
<dbReference type="GO" id="GO:0005509">
    <property type="term" value="F:calcium ion binding"/>
    <property type="evidence" value="ECO:0007669"/>
    <property type="project" value="InterPro"/>
</dbReference>
<keyword evidence="3" id="KW-0106">Calcium</keyword>
<name>A0A2T7Q0N3_POMCA</name>
<dbReference type="Proteomes" id="UP000245119">
    <property type="component" value="Linkage Group LG1"/>
</dbReference>
<feature type="domain" description="EF-hand" evidence="4">
    <location>
        <begin position="71"/>
        <end position="106"/>
    </location>
</feature>
<reference evidence="5 6" key="1">
    <citation type="submission" date="2018-04" db="EMBL/GenBank/DDBJ databases">
        <title>The genome of golden apple snail Pomacea canaliculata provides insight into stress tolerance and invasive adaptation.</title>
        <authorList>
            <person name="Liu C."/>
            <person name="Liu B."/>
            <person name="Ren Y."/>
            <person name="Zhang Y."/>
            <person name="Wang H."/>
            <person name="Li S."/>
            <person name="Jiang F."/>
            <person name="Yin L."/>
            <person name="Zhang G."/>
            <person name="Qian W."/>
            <person name="Fan W."/>
        </authorList>
    </citation>
    <scope>NUCLEOTIDE SEQUENCE [LARGE SCALE GENOMIC DNA]</scope>
    <source>
        <strain evidence="5">SZHN2017</strain>
        <tissue evidence="5">Muscle</tissue>
    </source>
</reference>
<gene>
    <name evidence="5" type="ORF">C0Q70_01860</name>
</gene>
<dbReference type="SUPFAM" id="SSF47473">
    <property type="entry name" value="EF-hand"/>
    <property type="match status" value="1"/>
</dbReference>
<proteinExistence type="predicted"/>
<dbReference type="Gene3D" id="1.10.238.10">
    <property type="entry name" value="EF-hand"/>
    <property type="match status" value="1"/>
</dbReference>
<feature type="domain" description="EF-hand" evidence="4">
    <location>
        <begin position="35"/>
        <end position="70"/>
    </location>
</feature>
<dbReference type="PANTHER" id="PTHR34524:SF6">
    <property type="entry name" value="CALCYPHOSINE LIKE"/>
    <property type="match status" value="1"/>
</dbReference>
<dbReference type="PROSITE" id="PS50222">
    <property type="entry name" value="EF_HAND_2"/>
    <property type="match status" value="2"/>
</dbReference>
<evidence type="ECO:0000313" key="5">
    <source>
        <dbReference type="EMBL" id="PVD39232.1"/>
    </source>
</evidence>
<protein>
    <recommendedName>
        <fullName evidence="4">EF-hand domain-containing protein</fullName>
    </recommendedName>
</protein>
<dbReference type="SMART" id="SM00054">
    <property type="entry name" value="EFh"/>
    <property type="match status" value="2"/>
</dbReference>